<dbReference type="PROSITE" id="PS51077">
    <property type="entry name" value="HTH_ICLR"/>
    <property type="match status" value="1"/>
</dbReference>
<dbReference type="RefSeq" id="WP_025550544.1">
    <property type="nucleotide sequence ID" value="NZ_BATN01000086.1"/>
</dbReference>
<keyword evidence="1" id="KW-0805">Transcription regulation</keyword>
<evidence type="ECO:0000256" key="1">
    <source>
        <dbReference type="ARBA" id="ARBA00023015"/>
    </source>
</evidence>
<dbReference type="InterPro" id="IPR029016">
    <property type="entry name" value="GAF-like_dom_sf"/>
</dbReference>
<feature type="domain" description="HTH iclR-type" evidence="4">
    <location>
        <begin position="9"/>
        <end position="71"/>
    </location>
</feature>
<dbReference type="InterPro" id="IPR050707">
    <property type="entry name" value="HTH_MetabolicPath_Reg"/>
</dbReference>
<evidence type="ECO:0000313" key="11">
    <source>
        <dbReference type="Proteomes" id="UP000628109"/>
    </source>
</evidence>
<organism evidence="6 9">
    <name type="scientific">Sphingobium fuliginis (strain ATCC 27551)</name>
    <dbReference type="NCBI Taxonomy" id="336203"/>
    <lineage>
        <taxon>Bacteria</taxon>
        <taxon>Pseudomonadati</taxon>
        <taxon>Pseudomonadota</taxon>
        <taxon>Alphaproteobacteria</taxon>
        <taxon>Sphingomonadales</taxon>
        <taxon>Sphingomonadaceae</taxon>
        <taxon>Sphingobium</taxon>
    </lineage>
</organism>
<protein>
    <submittedName>
        <fullName evidence="8">Helix-turn-helix domain-containing protein</fullName>
    </submittedName>
    <submittedName>
        <fullName evidence="6 7">Transcriptional regulator</fullName>
    </submittedName>
</protein>
<dbReference type="PANTHER" id="PTHR30136:SF35">
    <property type="entry name" value="HTH-TYPE TRANSCRIPTIONAL REGULATOR RV1719"/>
    <property type="match status" value="1"/>
</dbReference>
<gene>
    <name evidence="7" type="ORF">GCM10019071_22550</name>
    <name evidence="8" type="ORF">H5V43_18960</name>
    <name evidence="6" type="ORF">SFOMI_5033</name>
</gene>
<dbReference type="InterPro" id="IPR014757">
    <property type="entry name" value="Tscrpt_reg_IclR_C"/>
</dbReference>
<reference evidence="10" key="7">
    <citation type="submission" date="2020-08" db="EMBL/GenBank/DDBJ databases">
        <title>Complete genome sequence of Sphingobium barthaii strain KK22, a high-molecular-weight polycyclic aromatic hydrocarbon-degrading soil bacterium.</title>
        <authorList>
            <person name="Mori J.F."/>
            <person name="Kanaly R.A."/>
        </authorList>
    </citation>
    <scope>NUCLEOTIDE SEQUENCE [LARGE SCALE GENOMIC DNA]</scope>
    <source>
        <strain evidence="10">KK22</strain>
    </source>
</reference>
<keyword evidence="2" id="KW-0238">DNA-binding</keyword>
<sequence length="280" mass="31495">MATSASRTIKSAHRVLEILEYFDQDRRVATVMEMSRTLNYPQSSTSELLRCLTRLGYLHYNRVRRTYSPTARVALLGAWVKPSLFRGGPVLSAIDEIAKLTGETVLLSTSSNYVLQHLHVIHGNNEDALDAHAGDQLSILHSTQGRLLLSSYRNEGIRSAVHRLNAEETDLSRHVRLAELLSEFAVLREKGWAIEQDRDGVGCVAVLLPFGRNMDRLTVSVIARPSVIAERGQEMLDLLISRKARIAELHQEEDGLERDSSNVVKMPETIKIASYRRHFA</sequence>
<dbReference type="InterPro" id="IPR036388">
    <property type="entry name" value="WH-like_DNA-bd_sf"/>
</dbReference>
<reference evidence="6" key="5">
    <citation type="submission" date="2017-10" db="EMBL/GenBank/DDBJ databases">
        <authorList>
            <person name="Banno H."/>
            <person name="Chua N.-H."/>
        </authorList>
    </citation>
    <scope>NUCLEOTIDE SEQUENCE</scope>
    <source>
        <strain evidence="6">OMI</strain>
    </source>
</reference>
<evidence type="ECO:0000259" key="5">
    <source>
        <dbReference type="PROSITE" id="PS51078"/>
    </source>
</evidence>
<evidence type="ECO:0000313" key="10">
    <source>
        <dbReference type="Proteomes" id="UP000593663"/>
    </source>
</evidence>
<reference evidence="11" key="6">
    <citation type="journal article" date="2019" name="Int. J. Syst. Evol. Microbiol.">
        <title>The Global Catalogue of Microorganisms (GCM) 10K type strain sequencing project: providing services to taxonomists for standard genome sequencing and annotation.</title>
        <authorList>
            <consortium name="The Broad Institute Genomics Platform"/>
            <consortium name="The Broad Institute Genome Sequencing Center for Infectious Disease"/>
            <person name="Wu L."/>
            <person name="Ma J."/>
        </authorList>
    </citation>
    <scope>NUCLEOTIDE SEQUENCE [LARGE SCALE GENOMIC DNA]</scope>
    <source>
        <strain evidence="11">CCM 7327</strain>
    </source>
</reference>
<evidence type="ECO:0000259" key="4">
    <source>
        <dbReference type="PROSITE" id="PS51077"/>
    </source>
</evidence>
<dbReference type="Gene3D" id="3.30.450.40">
    <property type="match status" value="1"/>
</dbReference>
<reference evidence="8" key="8">
    <citation type="journal article" date="2021" name="Microbiol. Resour. Announc.">
        <title>Complete Genome Sequence of Sphingobium barthaii KK22, a High-Molecular-Weight Polycyclic Aromatic Hydrocarbon-Degrading Soil Bacterium.</title>
        <authorList>
            <person name="Mori J.F."/>
            <person name="Kanaly R.A."/>
        </authorList>
    </citation>
    <scope>NUCLEOTIDE SEQUENCE</scope>
    <source>
        <strain evidence="8">KK22</strain>
    </source>
</reference>
<dbReference type="GO" id="GO:0045892">
    <property type="term" value="P:negative regulation of DNA-templated transcription"/>
    <property type="evidence" value="ECO:0007669"/>
    <property type="project" value="TreeGrafter"/>
</dbReference>
<dbReference type="GO" id="GO:0003677">
    <property type="term" value="F:DNA binding"/>
    <property type="evidence" value="ECO:0007669"/>
    <property type="project" value="UniProtKB-KW"/>
</dbReference>
<keyword evidence="11" id="KW-1185">Reference proteome</keyword>
<dbReference type="PROSITE" id="PS51078">
    <property type="entry name" value="ICLR_ED"/>
    <property type="match status" value="1"/>
</dbReference>
<keyword evidence="3" id="KW-0804">Transcription</keyword>
<evidence type="ECO:0000256" key="2">
    <source>
        <dbReference type="ARBA" id="ARBA00023125"/>
    </source>
</evidence>
<reference evidence="6 9" key="1">
    <citation type="journal article" date="2013" name="Biodegradation">
        <title>Occurrence of 4-tert-butylphenol (4-t-BP) biodegradation in an aquatic sample caused by the presence of Spirodela polyrrhiza and isolation of a 4-t-BP-utilizing bacterium.</title>
        <authorList>
            <person name="Ogata Y."/>
            <person name="Toyama T."/>
            <person name="Yu N."/>
            <person name="Wang X."/>
            <person name="Sei K."/>
            <person name="Ike M."/>
        </authorList>
    </citation>
    <scope>NUCLEOTIDE SEQUENCE [LARGE SCALE GENOMIC DNA]</scope>
    <source>
        <strain evidence="6 9">OMI</strain>
    </source>
</reference>
<evidence type="ECO:0000313" key="7">
    <source>
        <dbReference type="EMBL" id="GFZ91921.1"/>
    </source>
</evidence>
<dbReference type="InterPro" id="IPR005471">
    <property type="entry name" value="Tscrpt_reg_IclR_N"/>
</dbReference>
<reference evidence="7" key="3">
    <citation type="journal article" date="2014" name="Int. J. Syst. Evol. Microbiol.">
        <title>Complete genome of a new Firmicutes species belonging to the dominant human colonic microbiota ('Ruminococcus bicirculans') reveals two chromosomes and a selective capacity to utilize plant glucans.</title>
        <authorList>
            <consortium name="NISC Comparative Sequencing Program"/>
            <person name="Wegmann U."/>
            <person name="Louis P."/>
            <person name="Goesmann A."/>
            <person name="Henrissat B."/>
            <person name="Duncan S.H."/>
            <person name="Flint H.J."/>
        </authorList>
    </citation>
    <scope>NUCLEOTIDE SEQUENCE</scope>
    <source>
        <strain evidence="7">CCM 7327</strain>
    </source>
</reference>
<dbReference type="GO" id="GO:0003700">
    <property type="term" value="F:DNA-binding transcription factor activity"/>
    <property type="evidence" value="ECO:0007669"/>
    <property type="project" value="TreeGrafter"/>
</dbReference>
<feature type="domain" description="IclR-ED" evidence="5">
    <location>
        <begin position="72"/>
        <end position="256"/>
    </location>
</feature>
<dbReference type="Proteomes" id="UP000221538">
    <property type="component" value="Unassembled WGS sequence"/>
</dbReference>
<name>A0A292ZNJ5_SPHSA</name>
<dbReference type="EMBL" id="BMDU01000004">
    <property type="protein sequence ID" value="GFZ91921.1"/>
    <property type="molecule type" value="Genomic_DNA"/>
</dbReference>
<evidence type="ECO:0000313" key="9">
    <source>
        <dbReference type="Proteomes" id="UP000221538"/>
    </source>
</evidence>
<dbReference type="SUPFAM" id="SSF55781">
    <property type="entry name" value="GAF domain-like"/>
    <property type="match status" value="1"/>
</dbReference>
<reference evidence="7" key="9">
    <citation type="submission" date="2024-05" db="EMBL/GenBank/DDBJ databases">
        <authorList>
            <person name="Sun Q."/>
            <person name="Sedlacek I."/>
        </authorList>
    </citation>
    <scope>NUCLEOTIDE SEQUENCE</scope>
    <source>
        <strain evidence="7">CCM 7327</strain>
    </source>
</reference>
<evidence type="ECO:0000256" key="3">
    <source>
        <dbReference type="ARBA" id="ARBA00023163"/>
    </source>
</evidence>
<dbReference type="AlphaFoldDB" id="A0A292ZNJ5"/>
<dbReference type="InterPro" id="IPR036390">
    <property type="entry name" value="WH_DNA-bd_sf"/>
</dbReference>
<dbReference type="PANTHER" id="PTHR30136">
    <property type="entry name" value="HELIX-TURN-HELIX TRANSCRIPTIONAL REGULATOR, ICLR FAMILY"/>
    <property type="match status" value="1"/>
</dbReference>
<reference evidence="6" key="4">
    <citation type="submission" date="2017-10" db="EMBL/GenBank/DDBJ databases">
        <title>Bioaugmenting a lab-scale membrane bioreactor with Sphingobium fuliginis OMI to degrade 4-tert-butylphenol.</title>
        <authorList>
            <person name="Takada K."/>
            <person name="Shiba T."/>
            <person name="Soda S."/>
            <person name="Inoue D."/>
            <person name="Miyake M."/>
            <person name="Eguchi M."/>
            <person name="Ike M."/>
        </authorList>
    </citation>
    <scope>NUCLEOTIDE SEQUENCE</scope>
    <source>
        <strain evidence="6">OMI</strain>
    </source>
</reference>
<dbReference type="EMBL" id="BEWI01000032">
    <property type="protein sequence ID" value="GAY24453.1"/>
    <property type="molecule type" value="Genomic_DNA"/>
</dbReference>
<dbReference type="Gene3D" id="1.10.10.10">
    <property type="entry name" value="Winged helix-like DNA-binding domain superfamily/Winged helix DNA-binding domain"/>
    <property type="match status" value="1"/>
</dbReference>
<dbReference type="KEGG" id="sbar:H5V43_18960"/>
<dbReference type="Pfam" id="PF09339">
    <property type="entry name" value="HTH_IclR"/>
    <property type="match status" value="1"/>
</dbReference>
<reference evidence="6 9" key="2">
    <citation type="journal article" date="2013" name="Environ. Sci. Technol.">
        <title>The 4-tert-butylphenol-utilizing bacterium Sphingobium fuliginis OMI can degrade bisphenols via phenolic ring hydroxylation and meta-cleavage pathway.</title>
        <authorList>
            <person name="Ogata Y."/>
            <person name="Goda S."/>
            <person name="Toyama T."/>
            <person name="Sei K."/>
            <person name="Ike M."/>
        </authorList>
    </citation>
    <scope>NUCLEOTIDE SEQUENCE [LARGE SCALE GENOMIC DNA]</scope>
    <source>
        <strain evidence="6 9">OMI</strain>
    </source>
</reference>
<proteinExistence type="predicted"/>
<dbReference type="Pfam" id="PF01614">
    <property type="entry name" value="IclR_C"/>
    <property type="match status" value="1"/>
</dbReference>
<accession>A0A292ZNJ5</accession>
<evidence type="ECO:0000313" key="6">
    <source>
        <dbReference type="EMBL" id="GAY24453.1"/>
    </source>
</evidence>
<dbReference type="SUPFAM" id="SSF46785">
    <property type="entry name" value="Winged helix' DNA-binding domain"/>
    <property type="match status" value="1"/>
</dbReference>
<dbReference type="Proteomes" id="UP000628109">
    <property type="component" value="Unassembled WGS sequence"/>
</dbReference>
<dbReference type="EMBL" id="CP060036">
    <property type="protein sequence ID" value="QOT73318.1"/>
    <property type="molecule type" value="Genomic_DNA"/>
</dbReference>
<dbReference type="Proteomes" id="UP000593663">
    <property type="component" value="Chromosome 2"/>
</dbReference>
<evidence type="ECO:0000313" key="8">
    <source>
        <dbReference type="EMBL" id="QOT73318.1"/>
    </source>
</evidence>